<dbReference type="NCBIfam" id="NF009314">
    <property type="entry name" value="PRK12674.1-2"/>
    <property type="match status" value="1"/>
</dbReference>
<evidence type="ECO:0000256" key="1">
    <source>
        <dbReference type="ARBA" id="ARBA00004141"/>
    </source>
</evidence>
<dbReference type="Pfam" id="PF03334">
    <property type="entry name" value="PhaG_MnhG_YufB"/>
    <property type="match status" value="1"/>
</dbReference>
<dbReference type="NCBIfam" id="TIGR01300">
    <property type="entry name" value="CPA3_mnhG_phaG"/>
    <property type="match status" value="1"/>
</dbReference>
<proteinExistence type="inferred from homology"/>
<accession>A0ABV9FEX2</accession>
<keyword evidence="5" id="KW-0472">Membrane</keyword>
<dbReference type="Proteomes" id="UP001596028">
    <property type="component" value="Unassembled WGS sequence"/>
</dbReference>
<evidence type="ECO:0000256" key="4">
    <source>
        <dbReference type="SAM" id="MobiDB-lite"/>
    </source>
</evidence>
<comment type="caution">
    <text evidence="6">The sequence shown here is derived from an EMBL/GenBank/DDBJ whole genome shotgun (WGS) entry which is preliminary data.</text>
</comment>
<evidence type="ECO:0000313" key="7">
    <source>
        <dbReference type="Proteomes" id="UP001596028"/>
    </source>
</evidence>
<feature type="transmembrane region" description="Helical" evidence="5">
    <location>
        <begin position="45"/>
        <end position="64"/>
    </location>
</feature>
<keyword evidence="3" id="KW-0813">Transport</keyword>
<sequence length="167" mass="18369">MSGKEITEIVVLVMVILGTLMNLLSSWGFIRLPDVYNRSHAATKSITLGILFILLGSFIYFLFVQNYFSVRLLLGIAFVFLTAPVTGHLIVRSAYRSGIQLSDSSIMDDLAADLERERSKAEEPGQDKGQAEHSERDKGQAEASDHAKRGAGEPELGENEAEQAEKP</sequence>
<organism evidence="6 7">
    <name type="scientific">Cohnella hongkongensis</name>
    <dbReference type="NCBI Taxonomy" id="178337"/>
    <lineage>
        <taxon>Bacteria</taxon>
        <taxon>Bacillati</taxon>
        <taxon>Bacillota</taxon>
        <taxon>Bacilli</taxon>
        <taxon>Bacillales</taxon>
        <taxon>Paenibacillaceae</taxon>
        <taxon>Cohnella</taxon>
    </lineage>
</organism>
<comment type="similarity">
    <text evidence="2">Belongs to the CPA3 antiporters (TC 2.A.63) subunit G family.</text>
</comment>
<keyword evidence="7" id="KW-1185">Reference proteome</keyword>
<evidence type="ECO:0000313" key="6">
    <source>
        <dbReference type="EMBL" id="MFC4599345.1"/>
    </source>
</evidence>
<keyword evidence="3" id="KW-0050">Antiport</keyword>
<keyword evidence="5" id="KW-0812">Transmembrane</keyword>
<dbReference type="InterPro" id="IPR005133">
    <property type="entry name" value="PhaG_MnhG_YufB"/>
</dbReference>
<feature type="transmembrane region" description="Helical" evidence="5">
    <location>
        <begin position="70"/>
        <end position="91"/>
    </location>
</feature>
<evidence type="ECO:0000256" key="2">
    <source>
        <dbReference type="ARBA" id="ARBA00008404"/>
    </source>
</evidence>
<evidence type="ECO:0000256" key="5">
    <source>
        <dbReference type="SAM" id="Phobius"/>
    </source>
</evidence>
<keyword evidence="5" id="KW-1133">Transmembrane helix</keyword>
<feature type="region of interest" description="Disordered" evidence="4">
    <location>
        <begin position="113"/>
        <end position="167"/>
    </location>
</feature>
<dbReference type="EMBL" id="JBHSEP010000009">
    <property type="protein sequence ID" value="MFC4599345.1"/>
    <property type="molecule type" value="Genomic_DNA"/>
</dbReference>
<gene>
    <name evidence="6" type="primary">mnhG</name>
    <name evidence="6" type="ORF">ACFO3S_13915</name>
</gene>
<feature type="compositionally biased region" description="Acidic residues" evidence="4">
    <location>
        <begin position="155"/>
        <end position="167"/>
    </location>
</feature>
<evidence type="ECO:0000256" key="3">
    <source>
        <dbReference type="ARBA" id="ARBA00022449"/>
    </source>
</evidence>
<protein>
    <submittedName>
        <fullName evidence="6">Monovalent cation/H(+) antiporter subunit G</fullName>
    </submittedName>
</protein>
<dbReference type="PANTHER" id="PTHR34703">
    <property type="entry name" value="ANTIPORTER SUBUNIT MNHG2-RELATED"/>
    <property type="match status" value="1"/>
</dbReference>
<dbReference type="PANTHER" id="PTHR34703:SF1">
    <property type="entry name" value="ANTIPORTER SUBUNIT MNHG2-RELATED"/>
    <property type="match status" value="1"/>
</dbReference>
<feature type="transmembrane region" description="Helical" evidence="5">
    <location>
        <begin position="6"/>
        <end position="24"/>
    </location>
</feature>
<feature type="compositionally biased region" description="Basic and acidic residues" evidence="4">
    <location>
        <begin position="113"/>
        <end position="152"/>
    </location>
</feature>
<name>A0ABV9FEX2_9BACL</name>
<dbReference type="RefSeq" id="WP_378096961.1">
    <property type="nucleotide sequence ID" value="NZ_JBHSEP010000009.1"/>
</dbReference>
<comment type="subcellular location">
    <subcellularLocation>
        <location evidence="1">Membrane</location>
        <topology evidence="1">Multi-pass membrane protein</topology>
    </subcellularLocation>
</comment>
<reference evidence="7" key="1">
    <citation type="journal article" date="2019" name="Int. J. Syst. Evol. Microbiol.">
        <title>The Global Catalogue of Microorganisms (GCM) 10K type strain sequencing project: providing services to taxonomists for standard genome sequencing and annotation.</title>
        <authorList>
            <consortium name="The Broad Institute Genomics Platform"/>
            <consortium name="The Broad Institute Genome Sequencing Center for Infectious Disease"/>
            <person name="Wu L."/>
            <person name="Ma J."/>
        </authorList>
    </citation>
    <scope>NUCLEOTIDE SEQUENCE [LARGE SCALE GENOMIC DNA]</scope>
    <source>
        <strain evidence="7">CCUG 49571</strain>
    </source>
</reference>